<feature type="region of interest" description="Disordered" evidence="1">
    <location>
        <begin position="1"/>
        <end position="30"/>
    </location>
</feature>
<dbReference type="Proteomes" id="UP000248395">
    <property type="component" value="Unassembled WGS sequence"/>
</dbReference>
<comment type="caution">
    <text evidence="2">The sequence shown here is derived from an EMBL/GenBank/DDBJ whole genome shotgun (WGS) entry which is preliminary data.</text>
</comment>
<evidence type="ECO:0000313" key="3">
    <source>
        <dbReference type="Proteomes" id="UP000248395"/>
    </source>
</evidence>
<gene>
    <name evidence="2" type="ORF">DFR38_12231</name>
</gene>
<sequence>MSKQQHTASREQCGLSCSGAAGESHPPRQP</sequence>
<keyword evidence="3" id="KW-1185">Reference proteome</keyword>
<reference evidence="2 3" key="1">
    <citation type="submission" date="2018-05" db="EMBL/GenBank/DDBJ databases">
        <title>Genomic Encyclopedia of Type Strains, Phase IV (KMG-IV): sequencing the most valuable type-strain genomes for metagenomic binning, comparative biology and taxonomic classification.</title>
        <authorList>
            <person name="Goeker M."/>
        </authorList>
    </citation>
    <scope>NUCLEOTIDE SEQUENCE [LARGE SCALE GENOMIC DNA]</scope>
    <source>
        <strain evidence="2 3">DSM 25134</strain>
    </source>
</reference>
<evidence type="ECO:0000256" key="1">
    <source>
        <dbReference type="SAM" id="MobiDB-lite"/>
    </source>
</evidence>
<evidence type="ECO:0000313" key="2">
    <source>
        <dbReference type="EMBL" id="PXX41809.1"/>
    </source>
</evidence>
<dbReference type="EMBL" id="QJKC01000022">
    <property type="protein sequence ID" value="PXX41809.1"/>
    <property type="molecule type" value="Genomic_DNA"/>
</dbReference>
<protein>
    <submittedName>
        <fullName evidence="2">Uncharacterized protein</fullName>
    </submittedName>
</protein>
<dbReference type="AlphaFoldDB" id="A0A318J260"/>
<organism evidence="2 3">
    <name type="scientific">Aquitalea magnusonii</name>
    <dbReference type="NCBI Taxonomy" id="332411"/>
    <lineage>
        <taxon>Bacteria</taxon>
        <taxon>Pseudomonadati</taxon>
        <taxon>Pseudomonadota</taxon>
        <taxon>Betaproteobacteria</taxon>
        <taxon>Neisseriales</taxon>
        <taxon>Chromobacteriaceae</taxon>
        <taxon>Aquitalea</taxon>
    </lineage>
</organism>
<proteinExistence type="predicted"/>
<accession>A0A318J260</accession>
<name>A0A318J260_9NEIS</name>